<keyword evidence="4" id="KW-1185">Reference proteome</keyword>
<keyword evidence="2" id="KW-1133">Transmembrane helix</keyword>
<feature type="transmembrane region" description="Helical" evidence="2">
    <location>
        <begin position="66"/>
        <end position="87"/>
    </location>
</feature>
<proteinExistence type="predicted"/>
<dbReference type="Proteomes" id="UP001167160">
    <property type="component" value="Unassembled WGS sequence"/>
</dbReference>
<protein>
    <recommendedName>
        <fullName evidence="5">Septum formation-related domain-containing protein</fullName>
    </recommendedName>
</protein>
<reference evidence="3" key="1">
    <citation type="journal article" date="2023" name="Int. J. Syst. Evol. Microbiol.">
        <title>Streptomyces meridianus sp. nov. isolated from brackish water of the Tagus estuary in Alcochete, Portugal.</title>
        <authorList>
            <person name="Santos J.D.N."/>
            <person name="Klimek D."/>
            <person name="Calusinska M."/>
            <person name="Lobo Da Cunha A."/>
            <person name="Catita J."/>
            <person name="Goncalves H."/>
            <person name="Gonzalez I."/>
            <person name="Reyes F."/>
            <person name="Lage O.M."/>
        </authorList>
    </citation>
    <scope>NUCLEOTIDE SEQUENCE</scope>
    <source>
        <strain evidence="3">MTZ3.1</strain>
    </source>
</reference>
<feature type="compositionally biased region" description="Pro residues" evidence="1">
    <location>
        <begin position="40"/>
        <end position="56"/>
    </location>
</feature>
<feature type="region of interest" description="Disordered" evidence="1">
    <location>
        <begin position="1"/>
        <end position="61"/>
    </location>
</feature>
<feature type="region of interest" description="Disordered" evidence="1">
    <location>
        <begin position="93"/>
        <end position="144"/>
    </location>
</feature>
<keyword evidence="2" id="KW-0472">Membrane</keyword>
<dbReference type="RefSeq" id="WP_251409506.1">
    <property type="nucleotide sequence ID" value="NZ_JAMQGM010000008.1"/>
</dbReference>
<dbReference type="EMBL" id="JAMQGM010000008">
    <property type="protein sequence ID" value="MCM2576500.1"/>
    <property type="molecule type" value="Genomic_DNA"/>
</dbReference>
<evidence type="ECO:0000256" key="2">
    <source>
        <dbReference type="SAM" id="Phobius"/>
    </source>
</evidence>
<accession>A0ABT0X2R4</accession>
<evidence type="ECO:0000313" key="3">
    <source>
        <dbReference type="EMBL" id="MCM2576500.1"/>
    </source>
</evidence>
<evidence type="ECO:0000256" key="1">
    <source>
        <dbReference type="SAM" id="MobiDB-lite"/>
    </source>
</evidence>
<comment type="caution">
    <text evidence="3">The sequence shown here is derived from an EMBL/GenBank/DDBJ whole genome shotgun (WGS) entry which is preliminary data.</text>
</comment>
<gene>
    <name evidence="3" type="ORF">M1E25_03860</name>
</gene>
<evidence type="ECO:0000313" key="4">
    <source>
        <dbReference type="Proteomes" id="UP001167160"/>
    </source>
</evidence>
<evidence type="ECO:0008006" key="5">
    <source>
        <dbReference type="Google" id="ProtNLM"/>
    </source>
</evidence>
<sequence length="262" mass="26384">MTFPPPPHERPSSSPGGGFGPPPDLGMPDAAAPVAGGVFGPPPAPFGPGAGGPPPGGDGGDRAPRIAAFFIGAVLVVGLGVGGLLIVTSDGPATADAGRRPAPAKTSPTPAPPRGGAGATEPPSDTGAPGGPAPPPSDAPGEELPFVALGRGVCFDHPELDPGVRKVVERPCTGPHDGEVIGNRELTGDFASDQELETEALRLCGSDVKRRMRDIPDDGRQYYNYALYPSLPTYQTEGENRVSCALTLSDGPGGRKLTAALP</sequence>
<organism evidence="3 4">
    <name type="scientific">Streptomyces meridianus</name>
    <dbReference type="NCBI Taxonomy" id="2938945"/>
    <lineage>
        <taxon>Bacteria</taxon>
        <taxon>Bacillati</taxon>
        <taxon>Actinomycetota</taxon>
        <taxon>Actinomycetes</taxon>
        <taxon>Kitasatosporales</taxon>
        <taxon>Streptomycetaceae</taxon>
        <taxon>Streptomyces</taxon>
    </lineage>
</organism>
<keyword evidence="2" id="KW-0812">Transmembrane</keyword>
<name>A0ABT0X2R4_9ACTN</name>